<dbReference type="InterPro" id="IPR025877">
    <property type="entry name" value="MobA-like_NTP_Trfase"/>
</dbReference>
<dbReference type="EMBL" id="SNYJ01000005">
    <property type="protein sequence ID" value="TDQ40743.1"/>
    <property type="molecule type" value="Genomic_DNA"/>
</dbReference>
<dbReference type="Pfam" id="PF12804">
    <property type="entry name" value="NTP_transf_3"/>
    <property type="match status" value="1"/>
</dbReference>
<comment type="caution">
    <text evidence="10">The sequence shown here is derived from an EMBL/GenBank/DDBJ whole genome shotgun (WGS) entry which is preliminary data.</text>
</comment>
<feature type="binding site" evidence="8">
    <location>
        <position position="22"/>
    </location>
    <ligand>
        <name>GTP</name>
        <dbReference type="ChEBI" id="CHEBI:37565"/>
    </ligand>
</feature>
<feature type="domain" description="MobA-like NTP transferase" evidence="9">
    <location>
        <begin position="7"/>
        <end position="159"/>
    </location>
</feature>
<feature type="binding site" evidence="8">
    <location>
        <begin position="10"/>
        <end position="12"/>
    </location>
    <ligand>
        <name>GTP</name>
        <dbReference type="ChEBI" id="CHEBI:37565"/>
    </ligand>
</feature>
<dbReference type="GO" id="GO:0005525">
    <property type="term" value="F:GTP binding"/>
    <property type="evidence" value="ECO:0007669"/>
    <property type="project" value="UniProtKB-UniRule"/>
</dbReference>
<evidence type="ECO:0000256" key="5">
    <source>
        <dbReference type="ARBA" id="ARBA00022842"/>
    </source>
</evidence>
<gene>
    <name evidence="8" type="primary">mobA</name>
    <name evidence="10" type="ORF">EV213_10589</name>
</gene>
<keyword evidence="3 8" id="KW-0479">Metal-binding</keyword>
<proteinExistence type="inferred from homology"/>
<comment type="caution">
    <text evidence="8">Lacks conserved residue(s) required for the propagation of feature annotation.</text>
</comment>
<dbReference type="OrthoDB" id="9788394at2"/>
<comment type="subcellular location">
    <subcellularLocation>
        <location evidence="8">Cytoplasm</location>
    </subcellularLocation>
</comment>
<keyword evidence="2 8" id="KW-0808">Transferase</keyword>
<organism evidence="10 11">
    <name type="scientific">Aureibacillus halotolerans</name>
    <dbReference type="NCBI Taxonomy" id="1508390"/>
    <lineage>
        <taxon>Bacteria</taxon>
        <taxon>Bacillati</taxon>
        <taxon>Bacillota</taxon>
        <taxon>Bacilli</taxon>
        <taxon>Bacillales</taxon>
        <taxon>Bacillaceae</taxon>
        <taxon>Aureibacillus</taxon>
    </lineage>
</organism>
<feature type="binding site" evidence="8">
    <location>
        <position position="100"/>
    </location>
    <ligand>
        <name>GTP</name>
        <dbReference type="ChEBI" id="CHEBI:37565"/>
    </ligand>
</feature>
<evidence type="ECO:0000256" key="6">
    <source>
        <dbReference type="ARBA" id="ARBA00023134"/>
    </source>
</evidence>
<evidence type="ECO:0000256" key="8">
    <source>
        <dbReference type="HAMAP-Rule" id="MF_00316"/>
    </source>
</evidence>
<comment type="domain">
    <text evidence="8">The N-terminal domain determines nucleotide recognition and specific binding, while the C-terminal domain determines the specific binding to the target protein.</text>
</comment>
<keyword evidence="10" id="KW-0548">Nucleotidyltransferase</keyword>
<keyword evidence="7 8" id="KW-0501">Molybdenum cofactor biosynthesis</keyword>
<dbReference type="RefSeq" id="WP_133579942.1">
    <property type="nucleotide sequence ID" value="NZ_SNYJ01000005.1"/>
</dbReference>
<feature type="binding site" evidence="8">
    <location>
        <position position="69"/>
    </location>
    <ligand>
        <name>GTP</name>
        <dbReference type="ChEBI" id="CHEBI:37565"/>
    </ligand>
</feature>
<dbReference type="InterPro" id="IPR013482">
    <property type="entry name" value="Molybde_CF_guanTrfase"/>
</dbReference>
<dbReference type="HAMAP" id="MF_00316">
    <property type="entry name" value="MobA"/>
    <property type="match status" value="1"/>
</dbReference>
<dbReference type="CDD" id="cd02503">
    <property type="entry name" value="MobA"/>
    <property type="match status" value="1"/>
</dbReference>
<dbReference type="GO" id="GO:0006777">
    <property type="term" value="P:Mo-molybdopterin cofactor biosynthetic process"/>
    <property type="evidence" value="ECO:0007669"/>
    <property type="project" value="UniProtKB-KW"/>
</dbReference>
<evidence type="ECO:0000256" key="4">
    <source>
        <dbReference type="ARBA" id="ARBA00022741"/>
    </source>
</evidence>
<name>A0A4R6U775_9BACI</name>
<accession>A0A4R6U775</accession>
<evidence type="ECO:0000256" key="2">
    <source>
        <dbReference type="ARBA" id="ARBA00022679"/>
    </source>
</evidence>
<feature type="binding site" evidence="8">
    <location>
        <position position="100"/>
    </location>
    <ligand>
        <name>Mg(2+)</name>
        <dbReference type="ChEBI" id="CHEBI:18420"/>
    </ligand>
</feature>
<evidence type="ECO:0000256" key="1">
    <source>
        <dbReference type="ARBA" id="ARBA00022490"/>
    </source>
</evidence>
<keyword evidence="1 8" id="KW-0963">Cytoplasm</keyword>
<dbReference type="Gene3D" id="3.90.550.10">
    <property type="entry name" value="Spore Coat Polysaccharide Biosynthesis Protein SpsA, Chain A"/>
    <property type="match status" value="1"/>
</dbReference>
<comment type="function">
    <text evidence="8">Transfers a GMP moiety from GTP to Mo-molybdopterin (Mo-MPT) cofactor (Moco or molybdenum cofactor) to form Mo-molybdopterin guanine dinucleotide (Mo-MGD) cofactor.</text>
</comment>
<dbReference type="SUPFAM" id="SSF53448">
    <property type="entry name" value="Nucleotide-diphospho-sugar transferases"/>
    <property type="match status" value="1"/>
</dbReference>
<sequence>MKLNVMGVVLAGGLSSRFGSPKPFAKTQGKFFYEFAVEAISSLVDETIVVTNEGLQDQFINRGVSCLVDVSMFRQQGPLAGLYTAMEHREADWYIVVPSDLPRMTTAVFTELKANACPSCDAIIPMVNEVAEPLVGLYAAQVKPVIKRQLKGGKRSVHKMLNELRVRYVRFDDAEAFQNINTPADYECMERED</sequence>
<evidence type="ECO:0000256" key="3">
    <source>
        <dbReference type="ARBA" id="ARBA00022723"/>
    </source>
</evidence>
<dbReference type="EC" id="2.7.7.77" evidence="8"/>
<evidence type="ECO:0000313" key="10">
    <source>
        <dbReference type="EMBL" id="TDQ40743.1"/>
    </source>
</evidence>
<evidence type="ECO:0000313" key="11">
    <source>
        <dbReference type="Proteomes" id="UP000295632"/>
    </source>
</evidence>
<keyword evidence="11" id="KW-1185">Reference proteome</keyword>
<keyword evidence="5 8" id="KW-0460">Magnesium</keyword>
<keyword evidence="4 8" id="KW-0547">Nucleotide-binding</keyword>
<dbReference type="AlphaFoldDB" id="A0A4R6U775"/>
<dbReference type="GO" id="GO:0061603">
    <property type="term" value="F:molybdenum cofactor guanylyltransferase activity"/>
    <property type="evidence" value="ECO:0007669"/>
    <property type="project" value="UniProtKB-EC"/>
</dbReference>
<comment type="cofactor">
    <cofactor evidence="8">
        <name>Mg(2+)</name>
        <dbReference type="ChEBI" id="CHEBI:18420"/>
    </cofactor>
</comment>
<dbReference type="GO" id="GO:0046872">
    <property type="term" value="F:metal ion binding"/>
    <property type="evidence" value="ECO:0007669"/>
    <property type="project" value="UniProtKB-KW"/>
</dbReference>
<dbReference type="PANTHER" id="PTHR19136:SF81">
    <property type="entry name" value="MOLYBDENUM COFACTOR GUANYLYLTRANSFERASE"/>
    <property type="match status" value="1"/>
</dbReference>
<evidence type="ECO:0000259" key="9">
    <source>
        <dbReference type="Pfam" id="PF12804"/>
    </source>
</evidence>
<evidence type="ECO:0000256" key="7">
    <source>
        <dbReference type="ARBA" id="ARBA00023150"/>
    </source>
</evidence>
<dbReference type="InterPro" id="IPR029044">
    <property type="entry name" value="Nucleotide-diphossugar_trans"/>
</dbReference>
<protein>
    <recommendedName>
        <fullName evidence="8">Probable molybdenum cofactor guanylyltransferase</fullName>
        <shortName evidence="8">MoCo guanylyltransferase</shortName>
        <ecNumber evidence="8">2.7.7.77</ecNumber>
    </recommendedName>
    <alternativeName>
        <fullName evidence="8">GTP:molybdopterin guanylyltransferase</fullName>
    </alternativeName>
    <alternativeName>
        <fullName evidence="8">Mo-MPT guanylyltransferase</fullName>
    </alternativeName>
    <alternativeName>
        <fullName evidence="8">Molybdopterin guanylyltransferase</fullName>
    </alternativeName>
    <alternativeName>
        <fullName evidence="8">Molybdopterin-guanine dinucleotide synthase</fullName>
        <shortName evidence="8">MGD synthase</shortName>
    </alternativeName>
</protein>
<dbReference type="GO" id="GO:0005737">
    <property type="term" value="C:cytoplasm"/>
    <property type="evidence" value="ECO:0007669"/>
    <property type="project" value="UniProtKB-SubCell"/>
</dbReference>
<keyword evidence="6 8" id="KW-0342">GTP-binding</keyword>
<dbReference type="PANTHER" id="PTHR19136">
    <property type="entry name" value="MOLYBDENUM COFACTOR GUANYLYLTRANSFERASE"/>
    <property type="match status" value="1"/>
</dbReference>
<comment type="catalytic activity">
    <reaction evidence="8">
        <text>Mo-molybdopterin + GTP + H(+) = Mo-molybdopterin guanine dinucleotide + diphosphate</text>
        <dbReference type="Rhea" id="RHEA:34243"/>
        <dbReference type="ChEBI" id="CHEBI:15378"/>
        <dbReference type="ChEBI" id="CHEBI:33019"/>
        <dbReference type="ChEBI" id="CHEBI:37565"/>
        <dbReference type="ChEBI" id="CHEBI:71302"/>
        <dbReference type="ChEBI" id="CHEBI:71310"/>
        <dbReference type="EC" id="2.7.7.77"/>
    </reaction>
</comment>
<comment type="similarity">
    <text evidence="8">Belongs to the MobA family.</text>
</comment>
<reference evidence="10 11" key="1">
    <citation type="submission" date="2019-03" db="EMBL/GenBank/DDBJ databases">
        <title>Genomic Encyclopedia of Type Strains, Phase IV (KMG-IV): sequencing the most valuable type-strain genomes for metagenomic binning, comparative biology and taxonomic classification.</title>
        <authorList>
            <person name="Goeker M."/>
        </authorList>
    </citation>
    <scope>NUCLEOTIDE SEQUENCE [LARGE SCALE GENOMIC DNA]</scope>
    <source>
        <strain evidence="10 11">DSM 28697</strain>
    </source>
</reference>
<dbReference type="Proteomes" id="UP000295632">
    <property type="component" value="Unassembled WGS sequence"/>
</dbReference>